<evidence type="ECO:0000313" key="1">
    <source>
        <dbReference type="EMBL" id="CAK9151630.1"/>
    </source>
</evidence>
<protein>
    <submittedName>
        <fullName evidence="1">Uncharacterized protein</fullName>
    </submittedName>
</protein>
<dbReference type="EMBL" id="CAUOFW020002158">
    <property type="protein sequence ID" value="CAK9151630.1"/>
    <property type="molecule type" value="Genomic_DNA"/>
</dbReference>
<organism evidence="1 2">
    <name type="scientific">Ilex paraguariensis</name>
    <name type="common">yerba mate</name>
    <dbReference type="NCBI Taxonomy" id="185542"/>
    <lineage>
        <taxon>Eukaryota</taxon>
        <taxon>Viridiplantae</taxon>
        <taxon>Streptophyta</taxon>
        <taxon>Embryophyta</taxon>
        <taxon>Tracheophyta</taxon>
        <taxon>Spermatophyta</taxon>
        <taxon>Magnoliopsida</taxon>
        <taxon>eudicotyledons</taxon>
        <taxon>Gunneridae</taxon>
        <taxon>Pentapetalae</taxon>
        <taxon>asterids</taxon>
        <taxon>campanulids</taxon>
        <taxon>Aquifoliales</taxon>
        <taxon>Aquifoliaceae</taxon>
        <taxon>Ilex</taxon>
    </lineage>
</organism>
<sequence>MNSKKKIRIKLIIYKQIFQIPPFSPTIKEKIINIFFIQQLRSIRHGLELKCATYTSIHMTQYGEDRFHAPQGQEIREVWAGKRGVGVDYPIKGEKKRKQSRFIFKRMPGVKFNSVPSK</sequence>
<dbReference type="Proteomes" id="UP001642360">
    <property type="component" value="Unassembled WGS sequence"/>
</dbReference>
<name>A0ABC8S484_9AQUA</name>
<evidence type="ECO:0000313" key="2">
    <source>
        <dbReference type="Proteomes" id="UP001642360"/>
    </source>
</evidence>
<gene>
    <name evidence="1" type="ORF">ILEXP_LOCUS19797</name>
</gene>
<keyword evidence="2" id="KW-1185">Reference proteome</keyword>
<comment type="caution">
    <text evidence="1">The sequence shown here is derived from an EMBL/GenBank/DDBJ whole genome shotgun (WGS) entry which is preliminary data.</text>
</comment>
<accession>A0ABC8S484</accession>
<reference evidence="1 2" key="1">
    <citation type="submission" date="2024-02" db="EMBL/GenBank/DDBJ databases">
        <authorList>
            <person name="Vignale AGUSTIN F."/>
            <person name="Sosa J E."/>
            <person name="Modenutti C."/>
        </authorList>
    </citation>
    <scope>NUCLEOTIDE SEQUENCE [LARGE SCALE GENOMIC DNA]</scope>
</reference>
<proteinExistence type="predicted"/>
<dbReference type="AlphaFoldDB" id="A0ABC8S484"/>